<evidence type="ECO:0000256" key="2">
    <source>
        <dbReference type="ARBA" id="ARBA00009995"/>
    </source>
</evidence>
<protein>
    <recommendedName>
        <fullName evidence="12">UDP-glucuronosyltransferase</fullName>
        <ecNumber evidence="12">2.4.1.17</ecNumber>
    </recommendedName>
</protein>
<evidence type="ECO:0000256" key="3">
    <source>
        <dbReference type="ARBA" id="ARBA00022676"/>
    </source>
</evidence>
<feature type="transmembrane region" description="Helical" evidence="12">
    <location>
        <begin position="471"/>
        <end position="495"/>
    </location>
</feature>
<evidence type="ECO:0000256" key="12">
    <source>
        <dbReference type="RuleBase" id="RU362059"/>
    </source>
</evidence>
<accession>A0A9P0G2Q8</accession>
<dbReference type="InterPro" id="IPR050271">
    <property type="entry name" value="UDP-glycosyltransferase"/>
</dbReference>
<dbReference type="CDD" id="cd03784">
    <property type="entry name" value="GT1_Gtf-like"/>
    <property type="match status" value="1"/>
</dbReference>
<dbReference type="PANTHER" id="PTHR48043">
    <property type="entry name" value="EG:EG0003.4 PROTEIN-RELATED"/>
    <property type="match status" value="1"/>
</dbReference>
<dbReference type="Gene3D" id="3.40.50.2000">
    <property type="entry name" value="Glycogen Phosphorylase B"/>
    <property type="match status" value="1"/>
</dbReference>
<name>A0A9P0G2Q8_BEMTA</name>
<evidence type="ECO:0000256" key="7">
    <source>
        <dbReference type="ARBA" id="ARBA00022989"/>
    </source>
</evidence>
<dbReference type="FunFam" id="3.40.50.2000:FF:000050">
    <property type="entry name" value="UDP-glucuronosyltransferase"/>
    <property type="match status" value="1"/>
</dbReference>
<keyword evidence="7 12" id="KW-1133">Transmembrane helix</keyword>
<evidence type="ECO:0000256" key="4">
    <source>
        <dbReference type="ARBA" id="ARBA00022679"/>
    </source>
</evidence>
<dbReference type="PROSITE" id="PS00375">
    <property type="entry name" value="UDPGT"/>
    <property type="match status" value="1"/>
</dbReference>
<dbReference type="GO" id="GO:0005783">
    <property type="term" value="C:endoplasmic reticulum"/>
    <property type="evidence" value="ECO:0007669"/>
    <property type="project" value="UniProtKB-SubCell"/>
</dbReference>
<keyword evidence="12" id="KW-0732">Signal</keyword>
<evidence type="ECO:0000256" key="5">
    <source>
        <dbReference type="ARBA" id="ARBA00022692"/>
    </source>
</evidence>
<keyword evidence="14" id="KW-1185">Reference proteome</keyword>
<evidence type="ECO:0000256" key="6">
    <source>
        <dbReference type="ARBA" id="ARBA00022824"/>
    </source>
</evidence>
<dbReference type="InterPro" id="IPR002213">
    <property type="entry name" value="UDP_glucos_trans"/>
</dbReference>
<keyword evidence="9" id="KW-0325">Glycoprotein</keyword>
<comment type="catalytic activity">
    <reaction evidence="12">
        <text>glucuronate acceptor + UDP-alpha-D-glucuronate = acceptor beta-D-glucuronoside + UDP + H(+)</text>
        <dbReference type="Rhea" id="RHEA:21032"/>
        <dbReference type="ChEBI" id="CHEBI:15378"/>
        <dbReference type="ChEBI" id="CHEBI:58052"/>
        <dbReference type="ChEBI" id="CHEBI:58223"/>
        <dbReference type="ChEBI" id="CHEBI:132367"/>
        <dbReference type="ChEBI" id="CHEBI:132368"/>
        <dbReference type="EC" id="2.4.1.17"/>
    </reaction>
</comment>
<evidence type="ECO:0000313" key="14">
    <source>
        <dbReference type="Proteomes" id="UP001152759"/>
    </source>
</evidence>
<organism evidence="13 14">
    <name type="scientific">Bemisia tabaci</name>
    <name type="common">Sweetpotato whitefly</name>
    <name type="synonym">Aleurodes tabaci</name>
    <dbReference type="NCBI Taxonomy" id="7038"/>
    <lineage>
        <taxon>Eukaryota</taxon>
        <taxon>Metazoa</taxon>
        <taxon>Ecdysozoa</taxon>
        <taxon>Arthropoda</taxon>
        <taxon>Hexapoda</taxon>
        <taxon>Insecta</taxon>
        <taxon>Pterygota</taxon>
        <taxon>Neoptera</taxon>
        <taxon>Paraneoptera</taxon>
        <taxon>Hemiptera</taxon>
        <taxon>Sternorrhyncha</taxon>
        <taxon>Aleyrodoidea</taxon>
        <taxon>Aleyrodidae</taxon>
        <taxon>Aleyrodinae</taxon>
        <taxon>Bemisia</taxon>
    </lineage>
</organism>
<dbReference type="Proteomes" id="UP001152759">
    <property type="component" value="Chromosome 10"/>
</dbReference>
<sequence>MMKFLLVLTALSWPLDSCGHNILVFLPNPMWSQYNQVELLFHALAKRGHNMTVVSPYPPKNKTTNFTHILLSADRWVKNSPNQNMMEWSLSNRVASRSEWKDISDMIVPQVLESTAFRDLTHGDNKFDLIFMELFFAQEALVVLGHLFNAPIVTYSFYGYDADILRYSGAANAVGYLPFKELEYAGPMSLGERLENAWIQYSNMLYNEYWYYPHHDVLLAKHFPGPLPRITDMLRNVSLYFLTGNAVLDGAKLYPPNVIEISGLHTEDPAPLDEELELIMSRSKSGVIFFSFGSLLKASNMRKEAVLAFLSVFKELHQTVLWKSDLNPSEWTIPNNVYVRKWFDQKSILAHPNCVLFLTHCGISSTMEAIRYAVPVVGMPFYADQNIHVAYVEYFGYGVHLSYKNLTENSLRWALKTVLENPRFKDNISRASKVFSDKLMSPLDTAIYWIEYVIRHKGAHHLRPLAAKIPWYQLFLLDVVAVYLLVFVVIIYLAVKLLLFFLGQSAQIPKSSSDKKKKQK</sequence>
<evidence type="ECO:0000256" key="9">
    <source>
        <dbReference type="ARBA" id="ARBA00023180"/>
    </source>
</evidence>
<comment type="similarity">
    <text evidence="2 11">Belongs to the UDP-glycosyltransferase family.</text>
</comment>
<reference evidence="13" key="1">
    <citation type="submission" date="2021-12" db="EMBL/GenBank/DDBJ databases">
        <authorList>
            <person name="King R."/>
        </authorList>
    </citation>
    <scope>NUCLEOTIDE SEQUENCE</scope>
</reference>
<feature type="signal peptide" evidence="12">
    <location>
        <begin position="1"/>
        <end position="19"/>
    </location>
</feature>
<evidence type="ECO:0000256" key="10">
    <source>
        <dbReference type="ARBA" id="ARBA00046288"/>
    </source>
</evidence>
<dbReference type="Pfam" id="PF00201">
    <property type="entry name" value="UDPGT"/>
    <property type="match status" value="1"/>
</dbReference>
<keyword evidence="4 11" id="KW-0808">Transferase</keyword>
<keyword evidence="5 12" id="KW-0812">Transmembrane</keyword>
<dbReference type="EMBL" id="OU963871">
    <property type="protein sequence ID" value="CAH0762742.1"/>
    <property type="molecule type" value="Genomic_DNA"/>
</dbReference>
<evidence type="ECO:0000313" key="13">
    <source>
        <dbReference type="EMBL" id="CAH0762742.1"/>
    </source>
</evidence>
<dbReference type="InterPro" id="IPR035595">
    <property type="entry name" value="UDP_glycos_trans_CS"/>
</dbReference>
<keyword evidence="3 11" id="KW-0328">Glycosyltransferase</keyword>
<dbReference type="EC" id="2.4.1.17" evidence="12"/>
<dbReference type="PANTHER" id="PTHR48043:SF159">
    <property type="entry name" value="EG:EG0003.4 PROTEIN-RELATED"/>
    <property type="match status" value="1"/>
</dbReference>
<dbReference type="GO" id="GO:0016020">
    <property type="term" value="C:membrane"/>
    <property type="evidence" value="ECO:0007669"/>
    <property type="project" value="UniProtKB-SubCell"/>
</dbReference>
<dbReference type="GO" id="GO:0015020">
    <property type="term" value="F:glucuronosyltransferase activity"/>
    <property type="evidence" value="ECO:0007669"/>
    <property type="project" value="UniProtKB-EC"/>
</dbReference>
<feature type="chain" id="PRO_5040545221" description="UDP-glucuronosyltransferase" evidence="12">
    <location>
        <begin position="20"/>
        <end position="520"/>
    </location>
</feature>
<evidence type="ECO:0000256" key="1">
    <source>
        <dbReference type="ARBA" id="ARBA00004240"/>
    </source>
</evidence>
<gene>
    <name evidence="13" type="ORF">BEMITA_LOCUS2841</name>
</gene>
<comment type="subcellular location">
    <subcellularLocation>
        <location evidence="10">Endomembrane system</location>
        <topology evidence="10">Single-pass type I membrane protein</topology>
    </subcellularLocation>
    <subcellularLocation>
        <location evidence="1">Endoplasmic reticulum</location>
    </subcellularLocation>
    <subcellularLocation>
        <location evidence="12">Membrane</location>
        <topology evidence="12">Single-pass membrane protein</topology>
    </subcellularLocation>
</comment>
<dbReference type="SUPFAM" id="SSF53756">
    <property type="entry name" value="UDP-Glycosyltransferase/glycogen phosphorylase"/>
    <property type="match status" value="1"/>
</dbReference>
<proteinExistence type="inferred from homology"/>
<keyword evidence="8 12" id="KW-0472">Membrane</keyword>
<evidence type="ECO:0000256" key="11">
    <source>
        <dbReference type="RuleBase" id="RU003718"/>
    </source>
</evidence>
<dbReference type="AlphaFoldDB" id="A0A9P0G2Q8"/>
<keyword evidence="6" id="KW-0256">Endoplasmic reticulum</keyword>
<evidence type="ECO:0000256" key="8">
    <source>
        <dbReference type="ARBA" id="ARBA00023136"/>
    </source>
</evidence>